<gene>
    <name evidence="2" type="ORF">DCAF_LOCUS21732</name>
</gene>
<reference evidence="2 3" key="1">
    <citation type="submission" date="2024-01" db="EMBL/GenBank/DDBJ databases">
        <authorList>
            <person name="Waweru B."/>
        </authorList>
    </citation>
    <scope>NUCLEOTIDE SEQUENCE [LARGE SCALE GENOMIC DNA]</scope>
</reference>
<organism evidence="2 3">
    <name type="scientific">Dovyalis caffra</name>
    <dbReference type="NCBI Taxonomy" id="77055"/>
    <lineage>
        <taxon>Eukaryota</taxon>
        <taxon>Viridiplantae</taxon>
        <taxon>Streptophyta</taxon>
        <taxon>Embryophyta</taxon>
        <taxon>Tracheophyta</taxon>
        <taxon>Spermatophyta</taxon>
        <taxon>Magnoliopsida</taxon>
        <taxon>eudicotyledons</taxon>
        <taxon>Gunneridae</taxon>
        <taxon>Pentapetalae</taxon>
        <taxon>rosids</taxon>
        <taxon>fabids</taxon>
        <taxon>Malpighiales</taxon>
        <taxon>Salicaceae</taxon>
        <taxon>Flacourtieae</taxon>
        <taxon>Dovyalis</taxon>
    </lineage>
</organism>
<dbReference type="AlphaFoldDB" id="A0AAV1SFI0"/>
<evidence type="ECO:0000313" key="2">
    <source>
        <dbReference type="EMBL" id="CAK7349023.1"/>
    </source>
</evidence>
<name>A0AAV1SFI0_9ROSI</name>
<dbReference type="Proteomes" id="UP001314170">
    <property type="component" value="Unassembled WGS sequence"/>
</dbReference>
<comment type="caution">
    <text evidence="2">The sequence shown here is derived from an EMBL/GenBank/DDBJ whole genome shotgun (WGS) entry which is preliminary data.</text>
</comment>
<feature type="region of interest" description="Disordered" evidence="1">
    <location>
        <begin position="1"/>
        <end position="37"/>
    </location>
</feature>
<accession>A0AAV1SFI0</accession>
<protein>
    <submittedName>
        <fullName evidence="2">Uncharacterized protein</fullName>
    </submittedName>
</protein>
<dbReference type="EMBL" id="CAWUPB010001173">
    <property type="protein sequence ID" value="CAK7349023.1"/>
    <property type="molecule type" value="Genomic_DNA"/>
</dbReference>
<keyword evidence="3" id="KW-1185">Reference proteome</keyword>
<feature type="compositionally biased region" description="Basic and acidic residues" evidence="1">
    <location>
        <begin position="19"/>
        <end position="37"/>
    </location>
</feature>
<evidence type="ECO:0000313" key="3">
    <source>
        <dbReference type="Proteomes" id="UP001314170"/>
    </source>
</evidence>
<evidence type="ECO:0000256" key="1">
    <source>
        <dbReference type="SAM" id="MobiDB-lite"/>
    </source>
</evidence>
<proteinExistence type="predicted"/>
<sequence length="53" mass="5906">MEKPQNDMGVGYIDIKTTNGKDGKRSKLEGTSNGDEKLFPKIGMVFNSEDEVR</sequence>